<accession>A0A2S3IPQ5</accession>
<gene>
    <name evidence="2" type="ORF">PAHAL_9G431200</name>
</gene>
<name>A0A2S3IPQ5_9POAL</name>
<organism evidence="2">
    <name type="scientific">Panicum hallii</name>
    <dbReference type="NCBI Taxonomy" id="206008"/>
    <lineage>
        <taxon>Eukaryota</taxon>
        <taxon>Viridiplantae</taxon>
        <taxon>Streptophyta</taxon>
        <taxon>Embryophyta</taxon>
        <taxon>Tracheophyta</taxon>
        <taxon>Spermatophyta</taxon>
        <taxon>Magnoliopsida</taxon>
        <taxon>Liliopsida</taxon>
        <taxon>Poales</taxon>
        <taxon>Poaceae</taxon>
        <taxon>PACMAD clade</taxon>
        <taxon>Panicoideae</taxon>
        <taxon>Panicodae</taxon>
        <taxon>Paniceae</taxon>
        <taxon>Panicinae</taxon>
        <taxon>Panicum</taxon>
        <taxon>Panicum sect. Panicum</taxon>
    </lineage>
</organism>
<keyword evidence="1" id="KW-1133">Transmembrane helix</keyword>
<dbReference type="Proteomes" id="UP000243499">
    <property type="component" value="Chromosome 9"/>
</dbReference>
<dbReference type="EMBL" id="CM008054">
    <property type="protein sequence ID" value="PAN49169.1"/>
    <property type="molecule type" value="Genomic_DNA"/>
</dbReference>
<reference evidence="2" key="1">
    <citation type="submission" date="2018-04" db="EMBL/GenBank/DDBJ databases">
        <title>WGS assembly of Panicum hallii.</title>
        <authorList>
            <person name="Lovell J."/>
            <person name="Jenkins J."/>
            <person name="Lowry D."/>
            <person name="Mamidi S."/>
            <person name="Sreedasyam A."/>
            <person name="Weng X."/>
            <person name="Barry K."/>
            <person name="Bonette J."/>
            <person name="Campitelli B."/>
            <person name="Daum C."/>
            <person name="Gordon S."/>
            <person name="Gould B."/>
            <person name="Lipzen A."/>
            <person name="Macqueen A."/>
            <person name="Palacio-Mejia J."/>
            <person name="Plott C."/>
            <person name="Shakirov E."/>
            <person name="Shu S."/>
            <person name="Yoshinaga Y."/>
            <person name="Zane M."/>
            <person name="Rokhsar D."/>
            <person name="Grimwood J."/>
            <person name="Schmutz J."/>
            <person name="Juenger T."/>
        </authorList>
    </citation>
    <scope>NUCLEOTIDE SEQUENCE [LARGE SCALE GENOMIC DNA]</scope>
    <source>
        <strain evidence="2">FIL2</strain>
    </source>
</reference>
<dbReference type="PANTHER" id="PTHR33333:SF38">
    <property type="entry name" value="EXPRESSED PROTEIN"/>
    <property type="match status" value="1"/>
</dbReference>
<evidence type="ECO:0000313" key="2">
    <source>
        <dbReference type="EMBL" id="PAN49169.1"/>
    </source>
</evidence>
<feature type="transmembrane region" description="Helical" evidence="1">
    <location>
        <begin position="142"/>
        <end position="165"/>
    </location>
</feature>
<dbReference type="InterPro" id="IPR039926">
    <property type="entry name" value="Egg_app_1"/>
</dbReference>
<keyword evidence="1" id="KW-0472">Membrane</keyword>
<proteinExistence type="predicted"/>
<dbReference type="AlphaFoldDB" id="A0A2S3IPQ5"/>
<keyword evidence="1" id="KW-0812">Transmembrane</keyword>
<evidence type="ECO:0000256" key="1">
    <source>
        <dbReference type="SAM" id="Phobius"/>
    </source>
</evidence>
<dbReference type="PANTHER" id="PTHR33333">
    <property type="entry name" value="ERYTHROCYTE MEMBRANE PROTEIN 1-LIKE"/>
    <property type="match status" value="1"/>
</dbReference>
<protein>
    <submittedName>
        <fullName evidence="2">Uncharacterized protein</fullName>
    </submittedName>
</protein>
<dbReference type="Gramene" id="PAN49169">
    <property type="protein sequence ID" value="PAN49169"/>
    <property type="gene ID" value="PAHAL_9G431200"/>
</dbReference>
<sequence>MGGFVSKSRCDAACQTGERHRACVVRLGQAQAAGEPASCANRWTARASRSRSRAAHAGASFFSTLFRAAASAAASVYETLKRAAAAAATFFNSKKGRIVAVALAVGLCLAFCFAPAAAGAMMAAPGAGGLMILRSAFEANAALYFGLLHSAGPAAAVASVVAAMAL</sequence>
<feature type="transmembrane region" description="Helical" evidence="1">
    <location>
        <begin position="98"/>
        <end position="122"/>
    </location>
</feature>